<evidence type="ECO:0000313" key="2">
    <source>
        <dbReference type="EMBL" id="NMR75696.1"/>
    </source>
</evidence>
<protein>
    <submittedName>
        <fullName evidence="2">Uncharacterized protein</fullName>
    </submittedName>
</protein>
<feature type="chain" id="PRO_5041040951" evidence="1">
    <location>
        <begin position="20"/>
        <end position="107"/>
    </location>
</feature>
<accession>A0A0P7EZ27</accession>
<feature type="signal peptide" evidence="1">
    <location>
        <begin position="1"/>
        <end position="19"/>
    </location>
</feature>
<gene>
    <name evidence="2" type="ORF">HKB35_18945</name>
</gene>
<dbReference type="STRING" id="663.BAU10_07270"/>
<name>A0A0P7EZ27_VIBAL</name>
<evidence type="ECO:0000256" key="1">
    <source>
        <dbReference type="SAM" id="SignalP"/>
    </source>
</evidence>
<keyword evidence="1" id="KW-0732">Signal</keyword>
<dbReference type="OrthoDB" id="5906338at2"/>
<evidence type="ECO:0000313" key="3">
    <source>
        <dbReference type="Proteomes" id="UP000565155"/>
    </source>
</evidence>
<organism evidence="2 3">
    <name type="scientific">Vibrio alginolyticus</name>
    <dbReference type="NCBI Taxonomy" id="663"/>
    <lineage>
        <taxon>Bacteria</taxon>
        <taxon>Pseudomonadati</taxon>
        <taxon>Pseudomonadota</taxon>
        <taxon>Gammaproteobacteria</taxon>
        <taxon>Vibrionales</taxon>
        <taxon>Vibrionaceae</taxon>
        <taxon>Vibrio</taxon>
    </lineage>
</organism>
<comment type="caution">
    <text evidence="2">The sequence shown here is derived from an EMBL/GenBank/DDBJ whole genome shotgun (WGS) entry which is preliminary data.</text>
</comment>
<dbReference type="RefSeq" id="WP_025766620.1">
    <property type="nucleotide sequence ID" value="NZ_BTGI01000006.1"/>
</dbReference>
<proteinExistence type="predicted"/>
<reference evidence="2 3" key="1">
    <citation type="submission" date="2020-04" db="EMBL/GenBank/DDBJ databases">
        <title>Whole-genome sequencing of Vibrio spp. from China reveals different genetic environments of blaCTX-M-14 among diverse lineages.</title>
        <authorList>
            <person name="Zheng Z."/>
            <person name="Ye L."/>
            <person name="Chen S."/>
        </authorList>
    </citation>
    <scope>NUCLEOTIDE SEQUENCE [LARGE SCALE GENOMIC DNA]</scope>
    <source>
        <strain evidence="2 3">Vb1636</strain>
    </source>
</reference>
<dbReference type="eggNOG" id="ENOG5031NNF">
    <property type="taxonomic scope" value="Bacteria"/>
</dbReference>
<dbReference type="GeneID" id="75167724"/>
<sequence length="107" mass="12507">MRYVVTLMVLIFASNSVFADDSETNLLAKKIKTKLQKKVDNKFDGYQGYCDVMIEMEHKSKNAVIKRVTSSGDQKVCRYVKSNLKKGKRYRYKYPEKYIRLHITTGL</sequence>
<dbReference type="Proteomes" id="UP000565155">
    <property type="component" value="Unassembled WGS sequence"/>
</dbReference>
<dbReference type="AlphaFoldDB" id="A0A0P7EZ27"/>
<dbReference type="EMBL" id="JABCMA010000027">
    <property type="protein sequence ID" value="NMR75696.1"/>
    <property type="molecule type" value="Genomic_DNA"/>
</dbReference>